<dbReference type="PANTHER" id="PTHR30344:SF1">
    <property type="entry name" value="6-PHOSPHOGLUCONOLACTONASE"/>
    <property type="match status" value="1"/>
</dbReference>
<dbReference type="GO" id="GO:0006006">
    <property type="term" value="P:glucose metabolic process"/>
    <property type="evidence" value="ECO:0007669"/>
    <property type="project" value="UniProtKB-KW"/>
</dbReference>
<comment type="caution">
    <text evidence="4">The sequence shown here is derived from an EMBL/GenBank/DDBJ whole genome shotgun (WGS) entry which is preliminary data.</text>
</comment>
<reference evidence="4 5" key="1">
    <citation type="submission" date="2019-07" db="EMBL/GenBank/DDBJ databases">
        <title>Description of 53C-WASEF.</title>
        <authorList>
            <person name="Pitt A."/>
            <person name="Hahn M.W."/>
        </authorList>
    </citation>
    <scope>NUCLEOTIDE SEQUENCE [LARGE SCALE GENOMIC DNA]</scope>
    <source>
        <strain evidence="4 5">53C-WASEF</strain>
    </source>
</reference>
<evidence type="ECO:0000256" key="2">
    <source>
        <dbReference type="ARBA" id="ARBA00022526"/>
    </source>
</evidence>
<dbReference type="InterPro" id="IPR015943">
    <property type="entry name" value="WD40/YVTN_repeat-like_dom_sf"/>
</dbReference>
<dbReference type="InterPro" id="IPR011048">
    <property type="entry name" value="Haem_d1_sf"/>
</dbReference>
<dbReference type="Gene3D" id="2.130.10.10">
    <property type="entry name" value="YVTN repeat-like/Quinoprotein amine dehydrogenase"/>
    <property type="match status" value="1"/>
</dbReference>
<dbReference type="GO" id="GO:0017057">
    <property type="term" value="F:6-phosphogluconolactonase activity"/>
    <property type="evidence" value="ECO:0007669"/>
    <property type="project" value="TreeGrafter"/>
</dbReference>
<dbReference type="PANTHER" id="PTHR30344">
    <property type="entry name" value="6-PHOSPHOGLUCONOLACTONASE-RELATED"/>
    <property type="match status" value="1"/>
</dbReference>
<dbReference type="InterPro" id="IPR019405">
    <property type="entry name" value="Lactonase_7-beta_prop"/>
</dbReference>
<dbReference type="GO" id="GO:0005829">
    <property type="term" value="C:cytosol"/>
    <property type="evidence" value="ECO:0007669"/>
    <property type="project" value="TreeGrafter"/>
</dbReference>
<keyword evidence="5" id="KW-1185">Reference proteome</keyword>
<dbReference type="FunFam" id="2.130.10.10:FF:000306">
    <property type="entry name" value="3-carboxymuconate cyclase"/>
    <property type="match status" value="1"/>
</dbReference>
<keyword evidence="2" id="KW-0119">Carbohydrate metabolism</keyword>
<accession>A0A556QLH0</accession>
<gene>
    <name evidence="4" type="ORF">FPL22_15505</name>
</gene>
<dbReference type="RefSeq" id="WP_144353912.1">
    <property type="nucleotide sequence ID" value="NZ_CBCRVV010000008.1"/>
</dbReference>
<protein>
    <submittedName>
        <fullName evidence="4">Lactonase family protein</fullName>
    </submittedName>
</protein>
<dbReference type="EMBL" id="VMBG01000002">
    <property type="protein sequence ID" value="TSJ77491.1"/>
    <property type="molecule type" value="Genomic_DNA"/>
</dbReference>
<keyword evidence="2" id="KW-0313">Glucose metabolism</keyword>
<proteinExistence type="inferred from homology"/>
<feature type="region of interest" description="Disordered" evidence="3">
    <location>
        <begin position="150"/>
        <end position="171"/>
    </location>
</feature>
<dbReference type="Pfam" id="PF10282">
    <property type="entry name" value="Lactonase"/>
    <property type="match status" value="1"/>
</dbReference>
<organism evidence="4 5">
    <name type="scientific">Rariglobus hedericola</name>
    <dbReference type="NCBI Taxonomy" id="2597822"/>
    <lineage>
        <taxon>Bacteria</taxon>
        <taxon>Pseudomonadati</taxon>
        <taxon>Verrucomicrobiota</taxon>
        <taxon>Opitutia</taxon>
        <taxon>Opitutales</taxon>
        <taxon>Opitutaceae</taxon>
        <taxon>Rariglobus</taxon>
    </lineage>
</organism>
<name>A0A556QLH0_9BACT</name>
<dbReference type="InterPro" id="IPR050282">
    <property type="entry name" value="Cycloisomerase_2"/>
</dbReference>
<evidence type="ECO:0000256" key="1">
    <source>
        <dbReference type="ARBA" id="ARBA00005564"/>
    </source>
</evidence>
<dbReference type="SUPFAM" id="SSF51004">
    <property type="entry name" value="C-terminal (heme d1) domain of cytochrome cd1-nitrite reductase"/>
    <property type="match status" value="1"/>
</dbReference>
<comment type="similarity">
    <text evidence="1">Belongs to the cycloisomerase 2 family.</text>
</comment>
<evidence type="ECO:0000256" key="3">
    <source>
        <dbReference type="SAM" id="MobiDB-lite"/>
    </source>
</evidence>
<dbReference type="AlphaFoldDB" id="A0A556QLH0"/>
<sequence length="378" mass="39649">MRPLIVLTLFVMTTALVSARELLVYIGTYTKTSSKGIYVARFDTETGKLGEPVLAAEASNPSFVALSPDRRFLYAVSEGAGASYAGKPSGSVSAYTINAADGLLTLINTAATAGKGPCHVSVTPDGKAVMVANYSSGVVALLRVRTDGGLEEPTPASVDQHEGKSVHPTRQKAPYAHSINPSADGKFAFAADLGTDKIYTYRVDSTTGTLTAAEPASVSLEAGSGPRHLAQSPDGRHAYVINELANTLTTFSLDADTGELKALQTIPTLPADFTGHSTTAEVLVRPDGRFVYGSNRGHDSITVFSVDAATGTLSTVEHVSTQGRNPRNFSLDPTGRWLIAANQDGDSLVLFSIDAQTGRLTPTGQTVKIGAPVCVRFK</sequence>
<evidence type="ECO:0000313" key="4">
    <source>
        <dbReference type="EMBL" id="TSJ77491.1"/>
    </source>
</evidence>
<dbReference type="OrthoDB" id="9790815at2"/>
<dbReference type="Proteomes" id="UP000315648">
    <property type="component" value="Unassembled WGS sequence"/>
</dbReference>
<evidence type="ECO:0000313" key="5">
    <source>
        <dbReference type="Proteomes" id="UP000315648"/>
    </source>
</evidence>